<dbReference type="InterPro" id="IPR035952">
    <property type="entry name" value="Rhomboid-like_sf"/>
</dbReference>
<comment type="similarity">
    <text evidence="2">Belongs to the peptidase S54 family.</text>
</comment>
<keyword evidence="11" id="KW-1185">Reference proteome</keyword>
<name>A0A558AYX1_9STAP</name>
<keyword evidence="3 8" id="KW-0812">Transmembrane</keyword>
<evidence type="ECO:0000256" key="7">
    <source>
        <dbReference type="PROSITE-ProRule" id="PRU00339"/>
    </source>
</evidence>
<dbReference type="Gene3D" id="1.20.1540.10">
    <property type="entry name" value="Rhomboid-like"/>
    <property type="match status" value="1"/>
</dbReference>
<dbReference type="InterPro" id="IPR050925">
    <property type="entry name" value="Rhomboid_protease_S54"/>
</dbReference>
<evidence type="ECO:0000259" key="9">
    <source>
        <dbReference type="Pfam" id="PF01694"/>
    </source>
</evidence>
<dbReference type="Proteomes" id="UP000315103">
    <property type="component" value="Unassembled WGS sequence"/>
</dbReference>
<dbReference type="InterPro" id="IPR022764">
    <property type="entry name" value="Peptidase_S54_rhomboid_dom"/>
</dbReference>
<feature type="transmembrane region" description="Helical" evidence="8">
    <location>
        <begin position="199"/>
        <end position="218"/>
    </location>
</feature>
<dbReference type="OrthoDB" id="9813074at2"/>
<reference evidence="10 11" key="1">
    <citation type="submission" date="2019-07" db="EMBL/GenBank/DDBJ databases">
        <title>Salinicoccus cyprini sp. nov., isolated from gastro-intestinal tract of mirror carp, Cyprinus carpio var. specularis, collected from Gobind Sagar Reservoir, Himachal Pradesh, India.</title>
        <authorList>
            <person name="Talwar C."/>
            <person name="Singh A.K."/>
            <person name="Lal R."/>
            <person name="Negi R.K."/>
        </authorList>
    </citation>
    <scope>NUCLEOTIDE SEQUENCE [LARGE SCALE GENOMIC DNA]</scope>
    <source>
        <strain evidence="10 11">CT19</strain>
    </source>
</reference>
<dbReference type="EMBL" id="VMSJ01000001">
    <property type="protein sequence ID" value="TVT29461.1"/>
    <property type="molecule type" value="Genomic_DNA"/>
</dbReference>
<evidence type="ECO:0000256" key="4">
    <source>
        <dbReference type="ARBA" id="ARBA00022801"/>
    </source>
</evidence>
<dbReference type="Pfam" id="PF01694">
    <property type="entry name" value="Rhomboid"/>
    <property type="match status" value="1"/>
</dbReference>
<feature type="transmembrane region" description="Helical" evidence="8">
    <location>
        <begin position="255"/>
        <end position="275"/>
    </location>
</feature>
<dbReference type="GO" id="GO:0004252">
    <property type="term" value="F:serine-type endopeptidase activity"/>
    <property type="evidence" value="ECO:0007669"/>
    <property type="project" value="InterPro"/>
</dbReference>
<keyword evidence="6 8" id="KW-0472">Membrane</keyword>
<dbReference type="AlphaFoldDB" id="A0A558AYX1"/>
<evidence type="ECO:0000256" key="3">
    <source>
        <dbReference type="ARBA" id="ARBA00022692"/>
    </source>
</evidence>
<proteinExistence type="inferred from homology"/>
<feature type="transmembrane region" description="Helical" evidence="8">
    <location>
        <begin position="282"/>
        <end position="300"/>
    </location>
</feature>
<dbReference type="SMART" id="SM00028">
    <property type="entry name" value="TPR"/>
    <property type="match status" value="2"/>
</dbReference>
<evidence type="ECO:0000256" key="1">
    <source>
        <dbReference type="ARBA" id="ARBA00004141"/>
    </source>
</evidence>
<dbReference type="GO" id="GO:0006508">
    <property type="term" value="P:proteolysis"/>
    <property type="evidence" value="ECO:0007669"/>
    <property type="project" value="UniProtKB-KW"/>
</dbReference>
<gene>
    <name evidence="10" type="ORF">FO441_04030</name>
</gene>
<evidence type="ECO:0000256" key="6">
    <source>
        <dbReference type="ARBA" id="ARBA00023136"/>
    </source>
</evidence>
<keyword evidence="7" id="KW-0802">TPR repeat</keyword>
<organism evidence="10 11">
    <name type="scientific">Salinicoccus cyprini</name>
    <dbReference type="NCBI Taxonomy" id="2493691"/>
    <lineage>
        <taxon>Bacteria</taxon>
        <taxon>Bacillati</taxon>
        <taxon>Bacillota</taxon>
        <taxon>Bacilli</taxon>
        <taxon>Bacillales</taxon>
        <taxon>Staphylococcaceae</taxon>
        <taxon>Salinicoccus</taxon>
    </lineage>
</organism>
<dbReference type="SUPFAM" id="SSF48452">
    <property type="entry name" value="TPR-like"/>
    <property type="match status" value="1"/>
</dbReference>
<dbReference type="GO" id="GO:0016020">
    <property type="term" value="C:membrane"/>
    <property type="evidence" value="ECO:0007669"/>
    <property type="project" value="UniProtKB-SubCell"/>
</dbReference>
<keyword evidence="5 8" id="KW-1133">Transmembrane helix</keyword>
<feature type="transmembrane region" description="Helical" evidence="8">
    <location>
        <begin position="150"/>
        <end position="170"/>
    </location>
</feature>
<dbReference type="RefSeq" id="WP_145286116.1">
    <property type="nucleotide sequence ID" value="NZ_VMSJ01000001.1"/>
</dbReference>
<comment type="caution">
    <text evidence="10">The sequence shown here is derived from an EMBL/GenBank/DDBJ whole genome shotgun (WGS) entry which is preliminary data.</text>
</comment>
<evidence type="ECO:0000313" key="11">
    <source>
        <dbReference type="Proteomes" id="UP000315103"/>
    </source>
</evidence>
<comment type="subcellular location">
    <subcellularLocation>
        <location evidence="1">Membrane</location>
        <topology evidence="1">Multi-pass membrane protein</topology>
    </subcellularLocation>
</comment>
<keyword evidence="4" id="KW-0378">Hydrolase</keyword>
<accession>A0A558AYX1</accession>
<sequence length="471" mass="54349">MFNLWHIAYEVSRYTDYAFHHYDQGRDAIWMRNSKRNAMMCLNARGLPEEVQDDEMRYLSNMYYRLSQNMKVALVESYHFTESPYTSKHKVDGAKIVLKGIRGAEELVRNPFYRIDLNHKKPKAPAYYQKRLASRHPFEKFMHQFSPMTYLLICINLIVFLFNLAAIHFADSYRYTQMLALNHYNVIEGDLYRLLSSSFLHATVDHFLFNIFALYILGKFTESIFGSWRLLIAYVATGITSSLFSIMFITEGISLGASGAIYGLLAILVVHLLVHGRISAKLLFQIAVVFIVVSVLTQFISNVNHYAHIGGLVFGALLGVMYHPRKFKLRWHTAALTAFILLIVLSWFMAQRHHSAQPLSVMAMEHIEAGEYEEALGILNESIRTNNDTAKTYHALGLVAEYAGDTKQARQFHERSIAMNPDDEWVMRHRLMQLRKERKYEEMDQILSGVDAKEIEDPQLKAIVEAHDADE</sequence>
<dbReference type="PANTHER" id="PTHR43731">
    <property type="entry name" value="RHOMBOID PROTEASE"/>
    <property type="match status" value="1"/>
</dbReference>
<feature type="transmembrane region" description="Helical" evidence="8">
    <location>
        <begin position="306"/>
        <end position="324"/>
    </location>
</feature>
<dbReference type="PROSITE" id="PS50005">
    <property type="entry name" value="TPR"/>
    <property type="match status" value="1"/>
</dbReference>
<keyword evidence="10" id="KW-0645">Protease</keyword>
<evidence type="ECO:0000313" key="10">
    <source>
        <dbReference type="EMBL" id="TVT29461.1"/>
    </source>
</evidence>
<feature type="transmembrane region" description="Helical" evidence="8">
    <location>
        <begin position="230"/>
        <end position="249"/>
    </location>
</feature>
<dbReference type="InterPro" id="IPR019734">
    <property type="entry name" value="TPR_rpt"/>
</dbReference>
<protein>
    <submittedName>
        <fullName evidence="10">Rhomboid family intramembrane serine protease</fullName>
    </submittedName>
</protein>
<feature type="repeat" description="TPR" evidence="7">
    <location>
        <begin position="390"/>
        <end position="423"/>
    </location>
</feature>
<dbReference type="PANTHER" id="PTHR43731:SF14">
    <property type="entry name" value="PRESENILIN-ASSOCIATED RHOMBOID-LIKE PROTEIN, MITOCHONDRIAL"/>
    <property type="match status" value="1"/>
</dbReference>
<evidence type="ECO:0000256" key="8">
    <source>
        <dbReference type="SAM" id="Phobius"/>
    </source>
</evidence>
<evidence type="ECO:0000256" key="2">
    <source>
        <dbReference type="ARBA" id="ARBA00009045"/>
    </source>
</evidence>
<feature type="domain" description="Peptidase S54 rhomboid" evidence="9">
    <location>
        <begin position="189"/>
        <end position="324"/>
    </location>
</feature>
<feature type="transmembrane region" description="Helical" evidence="8">
    <location>
        <begin position="331"/>
        <end position="350"/>
    </location>
</feature>
<dbReference type="SUPFAM" id="SSF144091">
    <property type="entry name" value="Rhomboid-like"/>
    <property type="match status" value="1"/>
</dbReference>
<dbReference type="InterPro" id="IPR011990">
    <property type="entry name" value="TPR-like_helical_dom_sf"/>
</dbReference>
<evidence type="ECO:0000256" key="5">
    <source>
        <dbReference type="ARBA" id="ARBA00022989"/>
    </source>
</evidence>
<dbReference type="Gene3D" id="1.25.40.10">
    <property type="entry name" value="Tetratricopeptide repeat domain"/>
    <property type="match status" value="1"/>
</dbReference>